<proteinExistence type="predicted"/>
<protein>
    <submittedName>
        <fullName evidence="1">Uncharacterized protein</fullName>
    </submittedName>
</protein>
<gene>
    <name evidence="1" type="ordered locus">Dda3937_00311</name>
</gene>
<keyword evidence="2" id="KW-1185">Reference proteome</keyword>
<dbReference type="AlphaFoldDB" id="E0SKL3"/>
<organism evidence="1 2">
    <name type="scientific">Dickeya dadantii (strain 3937)</name>
    <name type="common">Erwinia chrysanthemi (strain 3937)</name>
    <dbReference type="NCBI Taxonomy" id="198628"/>
    <lineage>
        <taxon>Bacteria</taxon>
        <taxon>Pseudomonadati</taxon>
        <taxon>Pseudomonadota</taxon>
        <taxon>Gammaproteobacteria</taxon>
        <taxon>Enterobacterales</taxon>
        <taxon>Pectobacteriaceae</taxon>
        <taxon>Dickeya</taxon>
    </lineage>
</organism>
<accession>E0SKL3</accession>
<dbReference type="eggNOG" id="COG3501">
    <property type="taxonomic scope" value="Bacteria"/>
</dbReference>
<dbReference type="EMBL" id="CP002038">
    <property type="protein sequence ID" value="ADN00416.1"/>
    <property type="molecule type" value="Genomic_DNA"/>
</dbReference>
<dbReference type="HOGENOM" id="CLU_055409_0_0_6"/>
<dbReference type="STRING" id="198628.Dda3937_00311"/>
<dbReference type="Pfam" id="PF19940">
    <property type="entry name" value="DUF6402"/>
    <property type="match status" value="1"/>
</dbReference>
<name>E0SKL3_DICD3</name>
<reference evidence="1 2" key="1">
    <citation type="journal article" date="2011" name="J. Bacteriol.">
        <title>Genome sequence of the plant-pathogenic bacterium Dickeya dadantii 3937.</title>
        <authorList>
            <person name="Glasner J.D."/>
            <person name="Yang C.H."/>
            <person name="Reverchon S."/>
            <person name="Hugouvieux-Cotte-Pattat N."/>
            <person name="Condemine G."/>
            <person name="Bohin J.P."/>
            <person name="Van Gijsegem F."/>
            <person name="Yang S."/>
            <person name="Franza T."/>
            <person name="Expert D."/>
            <person name="Plunkett G. III"/>
            <person name="San Francisco M.J."/>
            <person name="Charkowski A.O."/>
            <person name="Py B."/>
            <person name="Bell K."/>
            <person name="Rauscher L."/>
            <person name="Rodriguez-Palenzuela P."/>
            <person name="Toussaint A."/>
            <person name="Holeva M.C."/>
            <person name="He S.Y."/>
            <person name="Douet V."/>
            <person name="Boccara M."/>
            <person name="Blanco C."/>
            <person name="Toth I."/>
            <person name="Anderson B.D."/>
            <person name="Biehl B.S."/>
            <person name="Mau B."/>
            <person name="Flynn S.M."/>
            <person name="Barras F."/>
            <person name="Lindeberg M."/>
            <person name="Birch P.R."/>
            <person name="Tsuyumu S."/>
            <person name="Shi X."/>
            <person name="Hibbing M."/>
            <person name="Yap M.N."/>
            <person name="Carpentier M."/>
            <person name="Dassa E."/>
            <person name="Umehara M."/>
            <person name="Kim J.F."/>
            <person name="Rusch M."/>
            <person name="Soni P."/>
            <person name="Mayhew G.F."/>
            <person name="Fouts D.E."/>
            <person name="Gill S.R."/>
            <person name="Blattner F.R."/>
            <person name="Keen N.T."/>
            <person name="Perna N.T."/>
        </authorList>
    </citation>
    <scope>NUCLEOTIDE SEQUENCE [LARGE SCALE GENOMIC DNA]</scope>
    <source>
        <strain evidence="1 2">3937</strain>
    </source>
</reference>
<evidence type="ECO:0000313" key="1">
    <source>
        <dbReference type="EMBL" id="ADN00416.1"/>
    </source>
</evidence>
<dbReference type="KEGG" id="ddd:Dda3937_00311"/>
<dbReference type="InterPro" id="IPR045646">
    <property type="entry name" value="DUF6402"/>
</dbReference>
<evidence type="ECO:0000313" key="2">
    <source>
        <dbReference type="Proteomes" id="UP000006859"/>
    </source>
</evidence>
<dbReference type="Proteomes" id="UP000006859">
    <property type="component" value="Chromosome"/>
</dbReference>
<sequence>MTVANAQRVLLRVCLHKFVQSHIKRKYRQILFSRTGKDSIMAVENPKASSASNTDEEKAGAKAFPLVQIVIAMEKMGWKVAPQLMKHWFSISPAVKWTIESKNTLFNTDARTLKENEYNDTIVKMDWALKYPQVIERFHQLQESWDNHNAIALLKERLVSEGYTPGGLVKLGYSDSARVLDASAQVSGVDVGGILDTINDWYGAIGKANLKLAVRGYTSVHENKSIFSLESIGVYLKDAYDFVDERVMNSIDIIRPELLGVWSKDRILNKVETVAYFSYYIAGLSGLLENKYPGFYPIWNSDFRRWQERNNSGGDFIVFSDVFWFPPSKDNKVIFL</sequence>
<dbReference type="PATRIC" id="fig|198628.6.peg.4164"/>